<keyword evidence="4" id="KW-0274">FAD</keyword>
<proteinExistence type="inferred from homology"/>
<keyword evidence="5" id="KW-0560">Oxidoreductase</keyword>
<dbReference type="EMBL" id="JAGGKP010000002">
    <property type="protein sequence ID" value="MBP1936785.1"/>
    <property type="molecule type" value="Genomic_DNA"/>
</dbReference>
<dbReference type="Proteomes" id="UP001519273">
    <property type="component" value="Unassembled WGS sequence"/>
</dbReference>
<evidence type="ECO:0000256" key="2">
    <source>
        <dbReference type="ARBA" id="ARBA00005272"/>
    </source>
</evidence>
<accession>A0ABS4H2N5</accession>
<evidence type="ECO:0000256" key="5">
    <source>
        <dbReference type="ARBA" id="ARBA00023002"/>
    </source>
</evidence>
<protein>
    <submittedName>
        <fullName evidence="7">NADH dehydrogenase</fullName>
    </submittedName>
</protein>
<keyword evidence="3" id="KW-0285">Flavoprotein</keyword>
<evidence type="ECO:0000256" key="1">
    <source>
        <dbReference type="ARBA" id="ARBA00001974"/>
    </source>
</evidence>
<evidence type="ECO:0000259" key="6">
    <source>
        <dbReference type="Pfam" id="PF07992"/>
    </source>
</evidence>
<reference evidence="7 8" key="1">
    <citation type="submission" date="2021-03" db="EMBL/GenBank/DDBJ databases">
        <title>Genomic Encyclopedia of Type Strains, Phase IV (KMG-IV): sequencing the most valuable type-strain genomes for metagenomic binning, comparative biology and taxonomic classification.</title>
        <authorList>
            <person name="Goeker M."/>
        </authorList>
    </citation>
    <scope>NUCLEOTIDE SEQUENCE [LARGE SCALE GENOMIC DNA]</scope>
    <source>
        <strain evidence="7 8">DSM 23491</strain>
    </source>
</reference>
<dbReference type="InterPro" id="IPR036188">
    <property type="entry name" value="FAD/NAD-bd_sf"/>
</dbReference>
<comment type="similarity">
    <text evidence="2">Belongs to the NADH dehydrogenase family.</text>
</comment>
<gene>
    <name evidence="7" type="ORF">J2Z20_001666</name>
</gene>
<dbReference type="PANTHER" id="PTHR42913:SF3">
    <property type="entry name" value="64 KDA MITOCHONDRIAL NADH DEHYDROGENASE (EUROFUNG)"/>
    <property type="match status" value="1"/>
</dbReference>
<dbReference type="PRINTS" id="PR00411">
    <property type="entry name" value="PNDRDTASEI"/>
</dbReference>
<dbReference type="InterPro" id="IPR023753">
    <property type="entry name" value="FAD/NAD-binding_dom"/>
</dbReference>
<dbReference type="PANTHER" id="PTHR42913">
    <property type="entry name" value="APOPTOSIS-INDUCING FACTOR 1"/>
    <property type="match status" value="1"/>
</dbReference>
<evidence type="ECO:0000313" key="7">
    <source>
        <dbReference type="EMBL" id="MBP1936785.1"/>
    </source>
</evidence>
<feature type="domain" description="FAD/NAD(P)-binding" evidence="6">
    <location>
        <begin position="4"/>
        <end position="318"/>
    </location>
</feature>
<sequence>MAKHILILGGGYGGVLTALTARKYLTPEDATITVVNRFPTHQIITELHRLAAGNLSEKAVALPLDKLLRGKNVDLKIATVDQIIPDEHIVKLTDGQKLGYDLLVVALGSETAFFGIPGLQENSFVLKSVNDANRLRQHVEARIKEYSKTKNKADATIVVGGGGLTGVELVGEFADTLPEVCEKYGVDPKEITLYCVEAAPSILPGFPAELVDRAQTSLSARGVQFLTGLPITKYEDSKVELKDGSSFETNTLVWTGGVQGNAVVANSGIEVNRGRATVNEFLQSTSHPDIFLAGDSAVVMGPEGRPYPPTAQLAWQMGEVVGYNVFASLKGGAFKTFEPVFSGTLGSLGRKDAIGTIGDNKTQLKGMPAAWMKEASNMRYLSHINGLFALLY</sequence>
<evidence type="ECO:0000256" key="3">
    <source>
        <dbReference type="ARBA" id="ARBA00022630"/>
    </source>
</evidence>
<comment type="cofactor">
    <cofactor evidence="1">
        <name>FAD</name>
        <dbReference type="ChEBI" id="CHEBI:57692"/>
    </cofactor>
</comment>
<dbReference type="Gene3D" id="3.50.50.100">
    <property type="match status" value="1"/>
</dbReference>
<evidence type="ECO:0000256" key="4">
    <source>
        <dbReference type="ARBA" id="ARBA00022827"/>
    </source>
</evidence>
<dbReference type="Pfam" id="PF07992">
    <property type="entry name" value="Pyr_redox_2"/>
    <property type="match status" value="1"/>
</dbReference>
<dbReference type="InterPro" id="IPR051169">
    <property type="entry name" value="NADH-Q_oxidoreductase"/>
</dbReference>
<organism evidence="7 8">
    <name type="scientific">Paenibacillus sediminis</name>
    <dbReference type="NCBI Taxonomy" id="664909"/>
    <lineage>
        <taxon>Bacteria</taxon>
        <taxon>Bacillati</taxon>
        <taxon>Bacillota</taxon>
        <taxon>Bacilli</taxon>
        <taxon>Bacillales</taxon>
        <taxon>Paenibacillaceae</taxon>
        <taxon>Paenibacillus</taxon>
    </lineage>
</organism>
<comment type="caution">
    <text evidence="7">The sequence shown here is derived from an EMBL/GenBank/DDBJ whole genome shotgun (WGS) entry which is preliminary data.</text>
</comment>
<dbReference type="RefSeq" id="WP_209847965.1">
    <property type="nucleotide sequence ID" value="NZ_CBCRVE010000003.1"/>
</dbReference>
<dbReference type="PRINTS" id="PR00368">
    <property type="entry name" value="FADPNR"/>
</dbReference>
<dbReference type="SUPFAM" id="SSF51905">
    <property type="entry name" value="FAD/NAD(P)-binding domain"/>
    <property type="match status" value="1"/>
</dbReference>
<name>A0ABS4H2N5_9BACL</name>
<keyword evidence="8" id="KW-1185">Reference proteome</keyword>
<evidence type="ECO:0000313" key="8">
    <source>
        <dbReference type="Proteomes" id="UP001519273"/>
    </source>
</evidence>